<keyword evidence="5 13" id="KW-0812">Transmembrane</keyword>
<dbReference type="PROSITE" id="PS00154">
    <property type="entry name" value="ATPASE_E1_E2"/>
    <property type="match status" value="1"/>
</dbReference>
<feature type="transmembrane region" description="Helical" evidence="13">
    <location>
        <begin position="121"/>
        <end position="137"/>
    </location>
</feature>
<dbReference type="AlphaFoldDB" id="A0A9P6FTA3"/>
<dbReference type="SUPFAM" id="SSF81660">
    <property type="entry name" value="Metal cation-transporting ATPase, ATP-binding domain N"/>
    <property type="match status" value="1"/>
</dbReference>
<keyword evidence="8 13" id="KW-0067">ATP-binding</keyword>
<evidence type="ECO:0000256" key="11">
    <source>
        <dbReference type="ARBA" id="ARBA00022989"/>
    </source>
</evidence>
<dbReference type="GO" id="GO:0008553">
    <property type="term" value="F:P-type proton-exporting transporter activity"/>
    <property type="evidence" value="ECO:0007669"/>
    <property type="project" value="UniProtKB-UniRule"/>
</dbReference>
<evidence type="ECO:0000256" key="14">
    <source>
        <dbReference type="SAM" id="MobiDB-lite"/>
    </source>
</evidence>
<accession>A0A9P6FTA3</accession>
<evidence type="ECO:0000256" key="12">
    <source>
        <dbReference type="ARBA" id="ARBA00023136"/>
    </source>
</evidence>
<keyword evidence="13" id="KW-0813">Transport</keyword>
<comment type="similarity">
    <text evidence="3 13">Belongs to the cation transport ATPase (P-type) (TC 3.A.3) family. Type IIIA subfamily.</text>
</comment>
<dbReference type="InterPro" id="IPR023214">
    <property type="entry name" value="HAD_sf"/>
</dbReference>
<feature type="compositionally biased region" description="Low complexity" evidence="14">
    <location>
        <begin position="30"/>
        <end position="45"/>
    </location>
</feature>
<dbReference type="InterPro" id="IPR059000">
    <property type="entry name" value="ATPase_P-type_domA"/>
</dbReference>
<dbReference type="GO" id="GO:0005524">
    <property type="term" value="F:ATP binding"/>
    <property type="evidence" value="ECO:0007669"/>
    <property type="project" value="UniProtKB-UniRule"/>
</dbReference>
<evidence type="ECO:0000256" key="7">
    <source>
        <dbReference type="ARBA" id="ARBA00022741"/>
    </source>
</evidence>
<dbReference type="SUPFAM" id="SSF81665">
    <property type="entry name" value="Calcium ATPase, transmembrane domain M"/>
    <property type="match status" value="1"/>
</dbReference>
<dbReference type="InterPro" id="IPR001757">
    <property type="entry name" value="P_typ_ATPase"/>
</dbReference>
<dbReference type="InterPro" id="IPR004014">
    <property type="entry name" value="ATPase_P-typ_cation-transptr_N"/>
</dbReference>
<dbReference type="InterPro" id="IPR044492">
    <property type="entry name" value="P_typ_ATPase_HD_dom"/>
</dbReference>
<dbReference type="PRINTS" id="PR00119">
    <property type="entry name" value="CATATPASE"/>
</dbReference>
<dbReference type="InterPro" id="IPR023298">
    <property type="entry name" value="ATPase_P-typ_TM_dom_sf"/>
</dbReference>
<protein>
    <recommendedName>
        <fullName evidence="13">Plasma membrane ATPase</fullName>
        <ecNumber evidence="13">7.1.2.1</ecNumber>
    </recommendedName>
</protein>
<keyword evidence="7 13" id="KW-0547">Nucleotide-binding</keyword>
<dbReference type="InterPro" id="IPR036412">
    <property type="entry name" value="HAD-like_sf"/>
</dbReference>
<keyword evidence="10 13" id="KW-1278">Translocase</keyword>
<dbReference type="OrthoDB" id="116380at2759"/>
<comment type="function">
    <text evidence="1">The plasma membrane ATPase of plants and fungi is a hydrogen ion pump. The proton gradient it generates drives the active transport of nutrients by H(+)-symport. The resulting external acidification and/or internal alkinization may mediate growth responses.</text>
</comment>
<dbReference type="GO" id="GO:0046872">
    <property type="term" value="F:metal ion binding"/>
    <property type="evidence" value="ECO:0007669"/>
    <property type="project" value="UniProtKB-KW"/>
</dbReference>
<comment type="catalytic activity">
    <reaction evidence="13">
        <text>ATP + H2O + H(+)(in) = ADP + phosphate + 2 H(+)(out)</text>
        <dbReference type="Rhea" id="RHEA:20852"/>
        <dbReference type="ChEBI" id="CHEBI:15377"/>
        <dbReference type="ChEBI" id="CHEBI:15378"/>
        <dbReference type="ChEBI" id="CHEBI:30616"/>
        <dbReference type="ChEBI" id="CHEBI:43474"/>
        <dbReference type="ChEBI" id="CHEBI:456216"/>
        <dbReference type="EC" id="7.1.2.1"/>
    </reaction>
</comment>
<dbReference type="InterPro" id="IPR008250">
    <property type="entry name" value="ATPase_P-typ_transduc_dom_A_sf"/>
</dbReference>
<evidence type="ECO:0000256" key="6">
    <source>
        <dbReference type="ARBA" id="ARBA00022723"/>
    </source>
</evidence>
<gene>
    <name evidence="16" type="ORF">BGW38_003036</name>
</gene>
<keyword evidence="12 13" id="KW-0472">Membrane</keyword>
<dbReference type="Pfam" id="PF00702">
    <property type="entry name" value="Hydrolase"/>
    <property type="match status" value="1"/>
</dbReference>
<dbReference type="SMART" id="SM00831">
    <property type="entry name" value="Cation_ATPase_N"/>
    <property type="match status" value="1"/>
</dbReference>
<keyword evidence="13" id="KW-0406">Ion transport</keyword>
<evidence type="ECO:0000256" key="2">
    <source>
        <dbReference type="ARBA" id="ARBA00004141"/>
    </source>
</evidence>
<dbReference type="GO" id="GO:0120029">
    <property type="term" value="P:proton export across plasma membrane"/>
    <property type="evidence" value="ECO:0007669"/>
    <property type="project" value="UniProtKB-UniRule"/>
</dbReference>
<keyword evidence="9 13" id="KW-0460">Magnesium</keyword>
<feature type="transmembrane region" description="Helical" evidence="13">
    <location>
        <begin position="681"/>
        <end position="703"/>
    </location>
</feature>
<dbReference type="SUPFAM" id="SSF81653">
    <property type="entry name" value="Calcium ATPase, transduction domain A"/>
    <property type="match status" value="1"/>
</dbReference>
<feature type="domain" description="Cation-transporting P-type ATPase N-terminal" evidence="15">
    <location>
        <begin position="47"/>
        <end position="117"/>
    </location>
</feature>
<name>A0A9P6FTA3_9FUNG</name>
<dbReference type="InterPro" id="IPR023299">
    <property type="entry name" value="ATPase_P-typ_cyto_dom_N"/>
</dbReference>
<dbReference type="EC" id="7.1.2.1" evidence="13"/>
<evidence type="ECO:0000256" key="10">
    <source>
        <dbReference type="ARBA" id="ARBA00022967"/>
    </source>
</evidence>
<feature type="transmembrane region" description="Helical" evidence="13">
    <location>
        <begin position="276"/>
        <end position="297"/>
    </location>
</feature>
<dbReference type="SFLD" id="SFLDG00002">
    <property type="entry name" value="C1.7:_P-type_atpase_like"/>
    <property type="match status" value="1"/>
</dbReference>
<dbReference type="InterPro" id="IPR018303">
    <property type="entry name" value="ATPase_P-typ_P_site"/>
</dbReference>
<dbReference type="Gene3D" id="3.40.1110.10">
    <property type="entry name" value="Calcium-transporting ATPase, cytoplasmic domain N"/>
    <property type="match status" value="1"/>
</dbReference>
<sequence>MARGYLELHDPQNELESKRSSTGNSRAPKNTSSSWSSSSRGSNNNDTEGGLELDDFLRTDPIKGLTAEQAADRLRTFGPNELPEVRRNRLLKFLGYFVGPIAFLIQLACIISAIVKDWFNFSIILGLLFLNAIIGYVEEERAESAVEALRQTLAQKTRCWREGYLEELDATCLVPGDILVLRLGDIVPADARLLGIDASGADTDGDLLVDQSSLTGESLAVRKCKGDEVFSSTVVKQGQQRAIVTKTGVKTYIGKAAHLIATTQDEGHFQKIIGRIGNFLIVFTLVLVVIIIIAQFINFRDDPIRGQVLKILGARHLATKQVIVKRLAAVEEMSSLSVLCSDKTGTLTLNELTFDEPYLCDGYSSNDLLLYAYLASEFGANDPIEVAVRQAAEMNVPVLRNRPTPNKVPGFEISSFVPFNPSVKHTLATVHDQTHNTVYRVAKGAPQVIIKLVGGNDAAVKAYMAMARRGLRALGVARTVAGSDTWTLVGLVSMLDPPRPDSAETIARCERMGISVKMVTGDQQIIAKEVARRLGMGRVILDASHLTDTSNLSEEAASERLYRADGFAEVTPEHKYRIVDALQKRGLLVGMTGDGVNDAPALKKANVGIAVHGCTDAARSAADIVLLAPGLSTIIEGILSSRAIFQRMRSYALYRITSTVHFLIFFFIVVLVYDWTLPAKLLILICILNDLATLVIAVDNAQVSKLPDKWRVGQLIFLSCLLGALLTGLSFGHFFYFKNQQGYFPWPESADETVDRRLDSVMYLHISSAPHFLIFSTRLTGYFWESIPSWTFVAVIVGTQVVALLMVIFGWLTPAIPVEQALIVFGISFVSCVVLDVIKVLVFRHWTKMAHSLNMSALCGTRRKVLQQRQRELQQQKRVNANVWKLRQGMVLKTKVLLALRGNSNASAHSESEGKFVQGNDGQMYNVSWDRQPARVQC</sequence>
<feature type="transmembrane region" description="Helical" evidence="13">
    <location>
        <begin position="787"/>
        <end position="809"/>
    </location>
</feature>
<evidence type="ECO:0000259" key="15">
    <source>
        <dbReference type="SMART" id="SM00831"/>
    </source>
</evidence>
<dbReference type="Gene3D" id="1.20.1110.10">
    <property type="entry name" value="Calcium-transporting ATPase, transmembrane domain"/>
    <property type="match status" value="2"/>
</dbReference>
<dbReference type="NCBIfam" id="TIGR01494">
    <property type="entry name" value="ATPase_P-type"/>
    <property type="match status" value="2"/>
</dbReference>
<evidence type="ECO:0000313" key="17">
    <source>
        <dbReference type="Proteomes" id="UP000780801"/>
    </source>
</evidence>
<keyword evidence="13" id="KW-0375">Hydrogen ion transport</keyword>
<feature type="transmembrane region" description="Helical" evidence="13">
    <location>
        <begin position="93"/>
        <end position="115"/>
    </location>
</feature>
<evidence type="ECO:0000256" key="8">
    <source>
        <dbReference type="ARBA" id="ARBA00022840"/>
    </source>
</evidence>
<comment type="caution">
    <text evidence="16">The sequence shown here is derived from an EMBL/GenBank/DDBJ whole genome shotgun (WGS) entry which is preliminary data.</text>
</comment>
<dbReference type="NCBIfam" id="TIGR01647">
    <property type="entry name" value="ATPase-IIIA_H"/>
    <property type="match status" value="1"/>
</dbReference>
<evidence type="ECO:0000256" key="5">
    <source>
        <dbReference type="ARBA" id="ARBA00022692"/>
    </source>
</evidence>
<dbReference type="InterPro" id="IPR006534">
    <property type="entry name" value="P-type_ATPase_IIIA"/>
</dbReference>
<dbReference type="GO" id="GO:0005886">
    <property type="term" value="C:plasma membrane"/>
    <property type="evidence" value="ECO:0007669"/>
    <property type="project" value="UniProtKB-SubCell"/>
</dbReference>
<dbReference type="Pfam" id="PF00690">
    <property type="entry name" value="Cation_ATPase_N"/>
    <property type="match status" value="1"/>
</dbReference>
<dbReference type="Gene3D" id="2.70.150.10">
    <property type="entry name" value="Calcium-transporting ATPase, cytoplasmic transduction domain A"/>
    <property type="match status" value="1"/>
</dbReference>
<dbReference type="CDD" id="cd02076">
    <property type="entry name" value="P-type_ATPase_H"/>
    <property type="match status" value="1"/>
</dbReference>
<evidence type="ECO:0000256" key="13">
    <source>
        <dbReference type="RuleBase" id="RU362083"/>
    </source>
</evidence>
<proteinExistence type="inferred from homology"/>
<feature type="transmembrane region" description="Helical" evidence="13">
    <location>
        <begin position="821"/>
        <end position="842"/>
    </location>
</feature>
<evidence type="ECO:0000256" key="1">
    <source>
        <dbReference type="ARBA" id="ARBA00003417"/>
    </source>
</evidence>
<dbReference type="Gene3D" id="3.40.50.1000">
    <property type="entry name" value="HAD superfamily/HAD-like"/>
    <property type="match status" value="1"/>
</dbReference>
<feature type="transmembrane region" description="Helical" evidence="13">
    <location>
        <begin position="652"/>
        <end position="675"/>
    </location>
</feature>
<feature type="compositionally biased region" description="Basic and acidic residues" evidence="14">
    <location>
        <begin position="1"/>
        <end position="19"/>
    </location>
</feature>
<dbReference type="FunFam" id="3.40.50.1000:FF:000211">
    <property type="entry name" value="Plasma membrane ATPase"/>
    <property type="match status" value="1"/>
</dbReference>
<dbReference type="SFLD" id="SFLDF00027">
    <property type="entry name" value="p-type_atpase"/>
    <property type="match status" value="1"/>
</dbReference>
<keyword evidence="17" id="KW-1185">Reference proteome</keyword>
<dbReference type="PRINTS" id="PR00120">
    <property type="entry name" value="HATPASE"/>
</dbReference>
<keyword evidence="6" id="KW-0479">Metal-binding</keyword>
<comment type="subcellular location">
    <subcellularLocation>
        <location evidence="13">Cell membrane</location>
        <topology evidence="13">Multi-pass membrane protein</topology>
    </subcellularLocation>
    <subcellularLocation>
        <location evidence="2">Membrane</location>
        <topology evidence="2">Multi-pass membrane protein</topology>
    </subcellularLocation>
</comment>
<feature type="transmembrane region" description="Helical" evidence="13">
    <location>
        <begin position="715"/>
        <end position="737"/>
    </location>
</feature>
<evidence type="ECO:0000313" key="16">
    <source>
        <dbReference type="EMBL" id="KAF9580355.1"/>
    </source>
</evidence>
<evidence type="ECO:0000256" key="9">
    <source>
        <dbReference type="ARBA" id="ARBA00022842"/>
    </source>
</evidence>
<dbReference type="SFLD" id="SFLDS00003">
    <property type="entry name" value="Haloacid_Dehalogenase"/>
    <property type="match status" value="1"/>
</dbReference>
<dbReference type="Proteomes" id="UP000780801">
    <property type="component" value="Unassembled WGS sequence"/>
</dbReference>
<feature type="compositionally biased region" description="Polar residues" evidence="14">
    <location>
        <begin position="20"/>
        <end position="29"/>
    </location>
</feature>
<dbReference type="Pfam" id="PF00122">
    <property type="entry name" value="E1-E2_ATPase"/>
    <property type="match status" value="1"/>
</dbReference>
<organism evidence="16 17">
    <name type="scientific">Lunasporangiospora selenospora</name>
    <dbReference type="NCBI Taxonomy" id="979761"/>
    <lineage>
        <taxon>Eukaryota</taxon>
        <taxon>Fungi</taxon>
        <taxon>Fungi incertae sedis</taxon>
        <taxon>Mucoromycota</taxon>
        <taxon>Mortierellomycotina</taxon>
        <taxon>Mortierellomycetes</taxon>
        <taxon>Mortierellales</taxon>
        <taxon>Mortierellaceae</taxon>
        <taxon>Lunasporangiospora</taxon>
    </lineage>
</organism>
<dbReference type="SUPFAM" id="SSF56784">
    <property type="entry name" value="HAD-like"/>
    <property type="match status" value="1"/>
</dbReference>
<dbReference type="PANTHER" id="PTHR42861">
    <property type="entry name" value="CALCIUM-TRANSPORTING ATPASE"/>
    <property type="match status" value="1"/>
</dbReference>
<keyword evidence="11 13" id="KW-1133">Transmembrane helix</keyword>
<evidence type="ECO:0000256" key="4">
    <source>
        <dbReference type="ARBA" id="ARBA00022553"/>
    </source>
</evidence>
<keyword evidence="4" id="KW-0597">Phosphoprotein</keyword>
<dbReference type="FunFam" id="2.70.150.10:FF:000042">
    <property type="entry name" value="Plasma membrane ATPase"/>
    <property type="match status" value="1"/>
</dbReference>
<reference evidence="16" key="1">
    <citation type="journal article" date="2020" name="Fungal Divers.">
        <title>Resolving the Mortierellaceae phylogeny through synthesis of multi-gene phylogenetics and phylogenomics.</title>
        <authorList>
            <person name="Vandepol N."/>
            <person name="Liber J."/>
            <person name="Desiro A."/>
            <person name="Na H."/>
            <person name="Kennedy M."/>
            <person name="Barry K."/>
            <person name="Grigoriev I.V."/>
            <person name="Miller A.N."/>
            <person name="O'Donnell K."/>
            <person name="Stajich J.E."/>
            <person name="Bonito G."/>
        </authorList>
    </citation>
    <scope>NUCLEOTIDE SEQUENCE</scope>
    <source>
        <strain evidence="16">KOD1015</strain>
    </source>
</reference>
<dbReference type="EMBL" id="JAABOA010002113">
    <property type="protein sequence ID" value="KAF9580355.1"/>
    <property type="molecule type" value="Genomic_DNA"/>
</dbReference>
<feature type="region of interest" description="Disordered" evidence="14">
    <location>
        <begin position="1"/>
        <end position="53"/>
    </location>
</feature>
<evidence type="ECO:0000256" key="3">
    <source>
        <dbReference type="ARBA" id="ARBA00008804"/>
    </source>
</evidence>
<dbReference type="GO" id="GO:0016887">
    <property type="term" value="F:ATP hydrolysis activity"/>
    <property type="evidence" value="ECO:0007669"/>
    <property type="project" value="InterPro"/>
</dbReference>